<feature type="transmembrane region" description="Helical" evidence="7">
    <location>
        <begin position="106"/>
        <end position="125"/>
    </location>
</feature>
<dbReference type="PANTHER" id="PTHR39490">
    <property type="entry name" value="ARRESTIN DOMAIN-CONTAINING PROTEIN D"/>
    <property type="match status" value="1"/>
</dbReference>
<feature type="region of interest" description="Disordered" evidence="6">
    <location>
        <begin position="919"/>
        <end position="959"/>
    </location>
</feature>
<dbReference type="PANTHER" id="PTHR39490:SF8">
    <property type="entry name" value="ZINC FINGER FYVE DOMAIN-CONTAINING PROTEIN 21"/>
    <property type="match status" value="1"/>
</dbReference>
<keyword evidence="2 4" id="KW-0863">Zinc-finger</keyword>
<dbReference type="SUPFAM" id="SSF109993">
    <property type="entry name" value="VPS9 domain"/>
    <property type="match status" value="1"/>
</dbReference>
<feature type="region of interest" description="Disordered" evidence="6">
    <location>
        <begin position="199"/>
        <end position="227"/>
    </location>
</feature>
<sequence>MGRPSLLVLVPTQLLSVVGEVFGQRVSRVRHSHSNLRFLLATVVYSAVQAAIVLLLTEILLPHSVTEGQGTLGLWSYLWAHPLLWTNAVNNTVYWTAQAYLLREPFGVLIIVVGFLTATFVLAPVQVMFGMEVSKPLAALPTALGYLGAVACIYEASPELLAAVAAAFGIRLPAGWSTPAQDDAVVARGPPLVINHALPQSAGGASHSMSSAESDTDRDGGDDADSPMLEEQHADVEAAAHPLLGLGERREDVVAAGGDIRRIGSVAPFVGILIAWVFLVATTAFGIVITTYFEKEAGLNMFGYAAVDQILLPFTTIPFLICVNLMPAARQVLEPAHSAEESFVALAKRTWRETALLDMAVFRGLMFGREFLFFYLATSFDLNLVYLEMTLIRIVLSFLASAIVCKWAATFIHLARRETRRTLHPLNLAFRLFGTLLYDAAVLLAALQTRDLVPWLLVSHAAVDSRGNASREAAAEAEAEKLVRTMVGLDQVAMPMGILVHVASWAGGHWMAVRMLDDGCFYLLDSEKSYPRRIGRRRLVDELDGASIRANLQEWAVDALLHRQATLFVIGSATDAPAGSGDASGRGDELALALALSLSSTAHTGSVSDPAPDSAPSTWICPDCTFVNHDTLPICEISIAALHEYAPKAAAALQSEPLFAWQPEDVDLLTAPARHLTPLSEAEAGAEAEQADAAGAADVTNRGASAVRRARRAGTIGTGTGAVTRTLFSLPAMLERMVLAPLLDEVWERLAPSSGGDEFAKRVADLSSVLKPEHLDLPLLGPEACSALDAAGAQLLALDDYPLPHDKILVLLNACNAVFAALTPPSSPATAAGGAEPDMPNSISADDFLPSCTFPSPGRALIGPGYFVMQACSVVSFVGTLTPTSLSLTGDDADAVALRNYCARHPPLASSDVLPWMSGMGGPATASPSASPPASSPGRGSRGSMSGSPDPPQASPPLHESAEAALARELATVRAESERALARARQKAALAEAALAAENEQLRDEISALKSQLVSSDPSGVMRANLLLRDQVAELEVRVGELTEGRAIDADLLNELKARCDLFCEQIASLSEEADAARADADECRNAAAADAARATELAQALDAAGAKHAALEAALTRTRSELEDLILEHHSLQESQTAAAAAATAVKPLEARIVELEAALAAAKTAAASAAAERDDATTELSRTSHALAALQEAMGKTRKAHAEKLLALELAYAALEEENAQLAQASTCGEEFTRADAGGGGGDDDDGDSRGSPPAAAVESESRARAVAATTARLEAQHHYEVQSIKHALAEALSEKTAAEEQTAVAERQVQKEKMLNQMLQTELKGVLAKGRGAEERLARKLRNAQEAAKASLRARNVAEEALAAEKDKVAELSASVSVLVAEVAQLENVLQEKEYAELNKETWVPDADMSSCNSCDAPFSLFRRKHHCRLCGHIYCADCSSNRVALPSHPQPVRSCDMCFAARKVVAQRRVRASSGNASKLNATFG</sequence>
<accession>A0A0L0DAJ6</accession>
<dbReference type="InterPro" id="IPR011011">
    <property type="entry name" value="Znf_FYVE_PHD"/>
</dbReference>
<proteinExistence type="predicted"/>
<feature type="coiled-coil region" evidence="5">
    <location>
        <begin position="967"/>
        <end position="1012"/>
    </location>
</feature>
<evidence type="ECO:0000256" key="7">
    <source>
        <dbReference type="SAM" id="Phobius"/>
    </source>
</evidence>
<evidence type="ECO:0000256" key="3">
    <source>
        <dbReference type="ARBA" id="ARBA00022833"/>
    </source>
</evidence>
<evidence type="ECO:0000259" key="8">
    <source>
        <dbReference type="PROSITE" id="PS50178"/>
    </source>
</evidence>
<keyword evidence="7" id="KW-1133">Transmembrane helix</keyword>
<evidence type="ECO:0000313" key="9">
    <source>
        <dbReference type="EMBL" id="KNC49367.1"/>
    </source>
</evidence>
<dbReference type="eggNOG" id="KOG1729">
    <property type="taxonomic scope" value="Eukaryota"/>
</dbReference>
<keyword evidence="7" id="KW-0812">Transmembrane</keyword>
<feature type="transmembrane region" description="Helical" evidence="7">
    <location>
        <begin position="390"/>
        <end position="414"/>
    </location>
</feature>
<feature type="coiled-coil region" evidence="5">
    <location>
        <begin position="1200"/>
        <end position="1227"/>
    </location>
</feature>
<feature type="transmembrane region" description="Helical" evidence="7">
    <location>
        <begin position="39"/>
        <end position="61"/>
    </location>
</feature>
<dbReference type="Pfam" id="PF01363">
    <property type="entry name" value="FYVE"/>
    <property type="match status" value="1"/>
</dbReference>
<feature type="region of interest" description="Disordered" evidence="6">
    <location>
        <begin position="1227"/>
        <end position="1265"/>
    </location>
</feature>
<organism evidence="9 10">
    <name type="scientific">Thecamonas trahens ATCC 50062</name>
    <dbReference type="NCBI Taxonomy" id="461836"/>
    <lineage>
        <taxon>Eukaryota</taxon>
        <taxon>Apusozoa</taxon>
        <taxon>Apusomonadida</taxon>
        <taxon>Apusomonadidae</taxon>
        <taxon>Thecamonas</taxon>
    </lineage>
</organism>
<feature type="transmembrane region" description="Helical" evidence="7">
    <location>
        <begin position="356"/>
        <end position="378"/>
    </location>
</feature>
<keyword evidence="10" id="KW-1185">Reference proteome</keyword>
<dbReference type="InterPro" id="IPR013083">
    <property type="entry name" value="Znf_RING/FYVE/PHD"/>
</dbReference>
<dbReference type="InterPro" id="IPR037191">
    <property type="entry name" value="VPS9_dom_sf"/>
</dbReference>
<keyword evidence="7" id="KW-0472">Membrane</keyword>
<dbReference type="InterPro" id="IPR000306">
    <property type="entry name" value="Znf_FYVE"/>
</dbReference>
<evidence type="ECO:0000256" key="2">
    <source>
        <dbReference type="ARBA" id="ARBA00022771"/>
    </source>
</evidence>
<dbReference type="RefSeq" id="XP_013757792.1">
    <property type="nucleotide sequence ID" value="XM_013902338.1"/>
</dbReference>
<dbReference type="InterPro" id="IPR052113">
    <property type="entry name" value="FYVE-type_Zinc_Finger"/>
</dbReference>
<dbReference type="CDD" id="cd15721">
    <property type="entry name" value="FYVE_RUFY1_like"/>
    <property type="match status" value="1"/>
</dbReference>
<dbReference type="SMART" id="SM00064">
    <property type="entry name" value="FYVE"/>
    <property type="match status" value="1"/>
</dbReference>
<dbReference type="SUPFAM" id="SSF57903">
    <property type="entry name" value="FYVE/PHD zinc finger"/>
    <property type="match status" value="1"/>
</dbReference>
<feature type="compositionally biased region" description="Low complexity" evidence="6">
    <location>
        <begin position="201"/>
        <end position="213"/>
    </location>
</feature>
<evidence type="ECO:0000256" key="1">
    <source>
        <dbReference type="ARBA" id="ARBA00022723"/>
    </source>
</evidence>
<dbReference type="PROSITE" id="PS50178">
    <property type="entry name" value="ZF_FYVE"/>
    <property type="match status" value="1"/>
</dbReference>
<feature type="coiled-coil region" evidence="5">
    <location>
        <begin position="1053"/>
        <end position="1129"/>
    </location>
</feature>
<dbReference type="EMBL" id="GL349455">
    <property type="protein sequence ID" value="KNC49367.1"/>
    <property type="molecule type" value="Genomic_DNA"/>
</dbReference>
<evidence type="ECO:0000256" key="4">
    <source>
        <dbReference type="PROSITE-ProRule" id="PRU00091"/>
    </source>
</evidence>
<keyword evidence="1" id="KW-0479">Metal-binding</keyword>
<name>A0A0L0DAJ6_THETB</name>
<keyword evidence="3" id="KW-0862">Zinc</keyword>
<evidence type="ECO:0000256" key="6">
    <source>
        <dbReference type="SAM" id="MobiDB-lite"/>
    </source>
</evidence>
<dbReference type="OrthoDB" id="15749at2759"/>
<protein>
    <recommendedName>
        <fullName evidence="8">FYVE-type domain-containing protein</fullName>
    </recommendedName>
</protein>
<dbReference type="STRING" id="461836.A0A0L0DAJ6"/>
<gene>
    <name evidence="9" type="ORF">AMSG_05365</name>
</gene>
<feature type="coiled-coil region" evidence="5">
    <location>
        <begin position="1358"/>
        <end position="1404"/>
    </location>
</feature>
<feature type="coiled-coil region" evidence="5">
    <location>
        <begin position="1284"/>
        <end position="1311"/>
    </location>
</feature>
<dbReference type="InterPro" id="IPR017455">
    <property type="entry name" value="Znf_FYVE-rel"/>
</dbReference>
<evidence type="ECO:0000256" key="5">
    <source>
        <dbReference type="SAM" id="Coils"/>
    </source>
</evidence>
<dbReference type="GO" id="GO:0008270">
    <property type="term" value="F:zinc ion binding"/>
    <property type="evidence" value="ECO:0007669"/>
    <property type="project" value="UniProtKB-KW"/>
</dbReference>
<dbReference type="Gene3D" id="3.30.40.10">
    <property type="entry name" value="Zinc/RING finger domain, C3HC4 (zinc finger)"/>
    <property type="match status" value="1"/>
</dbReference>
<reference evidence="9 10" key="1">
    <citation type="submission" date="2010-05" db="EMBL/GenBank/DDBJ databases">
        <title>The Genome Sequence of Thecamonas trahens ATCC 50062.</title>
        <authorList>
            <consortium name="The Broad Institute Genome Sequencing Platform"/>
            <person name="Russ C."/>
            <person name="Cuomo C."/>
            <person name="Shea T."/>
            <person name="Young S.K."/>
            <person name="Zeng Q."/>
            <person name="Koehrsen M."/>
            <person name="Haas B."/>
            <person name="Borodovsky M."/>
            <person name="Guigo R."/>
            <person name="Alvarado L."/>
            <person name="Berlin A."/>
            <person name="Bochicchio J."/>
            <person name="Borenstein D."/>
            <person name="Chapman S."/>
            <person name="Chen Z."/>
            <person name="Freedman E."/>
            <person name="Gellesch M."/>
            <person name="Goldberg J."/>
            <person name="Griggs A."/>
            <person name="Gujja S."/>
            <person name="Heilman E."/>
            <person name="Heiman D."/>
            <person name="Hepburn T."/>
            <person name="Howarth C."/>
            <person name="Jen D."/>
            <person name="Larson L."/>
            <person name="Mehta T."/>
            <person name="Park D."/>
            <person name="Pearson M."/>
            <person name="Roberts A."/>
            <person name="Saif S."/>
            <person name="Shenoy N."/>
            <person name="Sisk P."/>
            <person name="Stolte C."/>
            <person name="Sykes S."/>
            <person name="Thomson T."/>
            <person name="Walk T."/>
            <person name="White J."/>
            <person name="Yandava C."/>
            <person name="Burger G."/>
            <person name="Gray M.W."/>
            <person name="Holland P.W.H."/>
            <person name="King N."/>
            <person name="Lang F.B.F."/>
            <person name="Roger A.J."/>
            <person name="Ruiz-Trillo I."/>
            <person name="Lander E."/>
            <person name="Nusbaum C."/>
        </authorList>
    </citation>
    <scope>NUCLEOTIDE SEQUENCE [LARGE SCALE GENOMIC DNA]</scope>
    <source>
        <strain evidence="9 10">ATCC 50062</strain>
    </source>
</reference>
<feature type="transmembrane region" description="Helical" evidence="7">
    <location>
        <begin position="269"/>
        <end position="289"/>
    </location>
</feature>
<feature type="compositionally biased region" description="Low complexity" evidence="6">
    <location>
        <begin position="936"/>
        <end position="948"/>
    </location>
</feature>
<feature type="transmembrane region" description="Helical" evidence="7">
    <location>
        <begin position="301"/>
        <end position="323"/>
    </location>
</feature>
<evidence type="ECO:0000313" key="10">
    <source>
        <dbReference type="Proteomes" id="UP000054408"/>
    </source>
</evidence>
<dbReference type="GeneID" id="25564794"/>
<feature type="transmembrane region" description="Helical" evidence="7">
    <location>
        <begin position="73"/>
        <end position="94"/>
    </location>
</feature>
<feature type="domain" description="FYVE-type" evidence="8">
    <location>
        <begin position="1409"/>
        <end position="1467"/>
    </location>
</feature>
<keyword evidence="5" id="KW-0175">Coiled coil</keyword>
<dbReference type="Proteomes" id="UP000054408">
    <property type="component" value="Unassembled WGS sequence"/>
</dbReference>
<feature type="transmembrane region" description="Helical" evidence="7">
    <location>
        <begin position="426"/>
        <end position="447"/>
    </location>
</feature>
<dbReference type="Gene3D" id="1.20.1050.80">
    <property type="entry name" value="VPS9 domain"/>
    <property type="match status" value="1"/>
</dbReference>